<protein>
    <submittedName>
        <fullName evidence="2">Uncharacterized protein</fullName>
    </submittedName>
</protein>
<evidence type="ECO:0000313" key="3">
    <source>
        <dbReference type="Proteomes" id="UP000568380"/>
    </source>
</evidence>
<dbReference type="Proteomes" id="UP000568380">
    <property type="component" value="Unassembled WGS sequence"/>
</dbReference>
<dbReference type="EMBL" id="JACHIN010000013">
    <property type="protein sequence ID" value="MBB5082283.1"/>
    <property type="molecule type" value="Genomic_DNA"/>
</dbReference>
<accession>A0A7W8EK98</accession>
<proteinExistence type="predicted"/>
<comment type="caution">
    <text evidence="2">The sequence shown here is derived from an EMBL/GenBank/DDBJ whole genome shotgun (WGS) entry which is preliminary data.</text>
</comment>
<name>A0A7W8EK98_9ACTN</name>
<organism evidence="2 3">
    <name type="scientific">Nonomuraea endophytica</name>
    <dbReference type="NCBI Taxonomy" id="714136"/>
    <lineage>
        <taxon>Bacteria</taxon>
        <taxon>Bacillati</taxon>
        <taxon>Actinomycetota</taxon>
        <taxon>Actinomycetes</taxon>
        <taxon>Streptosporangiales</taxon>
        <taxon>Streptosporangiaceae</taxon>
        <taxon>Nonomuraea</taxon>
    </lineage>
</organism>
<reference evidence="2 3" key="1">
    <citation type="submission" date="2020-08" db="EMBL/GenBank/DDBJ databases">
        <title>Genomic Encyclopedia of Type Strains, Phase IV (KMG-IV): sequencing the most valuable type-strain genomes for metagenomic binning, comparative biology and taxonomic classification.</title>
        <authorList>
            <person name="Goeker M."/>
        </authorList>
    </citation>
    <scope>NUCLEOTIDE SEQUENCE [LARGE SCALE GENOMIC DNA]</scope>
    <source>
        <strain evidence="2 3">DSM 45385</strain>
    </source>
</reference>
<feature type="compositionally biased region" description="Gly residues" evidence="1">
    <location>
        <begin position="190"/>
        <end position="202"/>
    </location>
</feature>
<keyword evidence="3" id="KW-1185">Reference proteome</keyword>
<dbReference type="AlphaFoldDB" id="A0A7W8EK98"/>
<evidence type="ECO:0000313" key="2">
    <source>
        <dbReference type="EMBL" id="MBB5082283.1"/>
    </source>
</evidence>
<dbReference type="RefSeq" id="WP_221341350.1">
    <property type="nucleotide sequence ID" value="NZ_JACHIN010000013.1"/>
</dbReference>
<evidence type="ECO:0000256" key="1">
    <source>
        <dbReference type="SAM" id="MobiDB-lite"/>
    </source>
</evidence>
<feature type="region of interest" description="Disordered" evidence="1">
    <location>
        <begin position="187"/>
        <end position="209"/>
    </location>
</feature>
<gene>
    <name evidence="2" type="ORF">HNR40_007778</name>
</gene>
<sequence>MSVHGEKAAEILCPSARCEKDAILLGVLDASGRLGYIRPALKVDDDFVAGAAEGRTPEERFRFAQPCVESGCRNWTGERCAVIDDALAFGAAAESLPVCSIRRACRWFAQAGPSACAVCPLIVRNVKTDMKGDSVMPEANDEKVSKGRTTLSTEGRKILGESILNGIIAPGEVIAGSLDYNQHGGNYTQRGGGNYSQSGGGNYDQARLV</sequence>